<keyword evidence="2 4" id="KW-0238">DNA-binding</keyword>
<proteinExistence type="predicted"/>
<dbReference type="Pfam" id="PF13305">
    <property type="entry name" value="TetR_C_33"/>
    <property type="match status" value="1"/>
</dbReference>
<evidence type="ECO:0000313" key="6">
    <source>
        <dbReference type="EMBL" id="MBM9576482.1"/>
    </source>
</evidence>
<feature type="domain" description="HTH tetR-type" evidence="5">
    <location>
        <begin position="24"/>
        <end position="84"/>
    </location>
</feature>
<evidence type="ECO:0000256" key="1">
    <source>
        <dbReference type="ARBA" id="ARBA00023015"/>
    </source>
</evidence>
<dbReference type="InterPro" id="IPR001647">
    <property type="entry name" value="HTH_TetR"/>
</dbReference>
<keyword evidence="1" id="KW-0805">Transcription regulation</keyword>
<organism evidence="6 7">
    <name type="scientific">Leptospira ainlahdjerensis</name>
    <dbReference type="NCBI Taxonomy" id="2810033"/>
    <lineage>
        <taxon>Bacteria</taxon>
        <taxon>Pseudomonadati</taxon>
        <taxon>Spirochaetota</taxon>
        <taxon>Spirochaetia</taxon>
        <taxon>Leptospirales</taxon>
        <taxon>Leptospiraceae</taxon>
        <taxon>Leptospira</taxon>
    </lineage>
</organism>
<accession>A0ABS2UB65</accession>
<evidence type="ECO:0000256" key="3">
    <source>
        <dbReference type="ARBA" id="ARBA00023163"/>
    </source>
</evidence>
<gene>
    <name evidence="6" type="ORF">JWG45_04865</name>
</gene>
<dbReference type="EMBL" id="JAFFPU010000020">
    <property type="protein sequence ID" value="MBM9576482.1"/>
    <property type="molecule type" value="Genomic_DNA"/>
</dbReference>
<dbReference type="SUPFAM" id="SSF46689">
    <property type="entry name" value="Homeodomain-like"/>
    <property type="match status" value="1"/>
</dbReference>
<dbReference type="InterPro" id="IPR025996">
    <property type="entry name" value="MT1864/Rv1816-like_C"/>
</dbReference>
<sequence>MPGKKKASRTRHLGVGRPLKKNGVTVREDLILAGAELLKTTTLEEISLRKVAAYAGVSHVASYHHFENKNALLAAIAEKGFQKYFSSYRKELKKTDNDFIGRMRALGWTYIQFILKNQQFARIMFGGADLHPSLSAVSRRTYRQLHEIVRLGQRLGAIRSGQTREKTLAAWSMIHGIAMLFLEGRIKPKKTDKEMKEFIQSVTEYTYIGMTVPPPPNAL</sequence>
<evidence type="ECO:0000256" key="2">
    <source>
        <dbReference type="ARBA" id="ARBA00023125"/>
    </source>
</evidence>
<dbReference type="InterPro" id="IPR036271">
    <property type="entry name" value="Tet_transcr_reg_TetR-rel_C_sf"/>
</dbReference>
<dbReference type="RefSeq" id="WP_205278674.1">
    <property type="nucleotide sequence ID" value="NZ_JAFFPU010000020.1"/>
</dbReference>
<evidence type="ECO:0000259" key="5">
    <source>
        <dbReference type="PROSITE" id="PS50977"/>
    </source>
</evidence>
<dbReference type="Pfam" id="PF00440">
    <property type="entry name" value="TetR_N"/>
    <property type="match status" value="1"/>
</dbReference>
<evidence type="ECO:0000313" key="7">
    <source>
        <dbReference type="Proteomes" id="UP000724686"/>
    </source>
</evidence>
<dbReference type="PANTHER" id="PTHR43479:SF11">
    <property type="entry name" value="ACREF_ENVCD OPERON REPRESSOR-RELATED"/>
    <property type="match status" value="1"/>
</dbReference>
<dbReference type="Gene3D" id="1.10.357.10">
    <property type="entry name" value="Tetracycline Repressor, domain 2"/>
    <property type="match status" value="1"/>
</dbReference>
<name>A0ABS2UB65_9LEPT</name>
<dbReference type="PANTHER" id="PTHR43479">
    <property type="entry name" value="ACREF/ENVCD OPERON REPRESSOR-RELATED"/>
    <property type="match status" value="1"/>
</dbReference>
<comment type="caution">
    <text evidence="6">The sequence shown here is derived from an EMBL/GenBank/DDBJ whole genome shotgun (WGS) entry which is preliminary data.</text>
</comment>
<dbReference type="Proteomes" id="UP000724686">
    <property type="component" value="Unassembled WGS sequence"/>
</dbReference>
<reference evidence="6 7" key="1">
    <citation type="submission" date="2021-02" db="EMBL/GenBank/DDBJ databases">
        <title>Leptospira ainlahdjerensis sp. nov., Leptospira ainazelensis sp. nov., Leptospira abararensis sp. nov. and Leptospira chreensis sp. nov., four new species isolated from water sources in Algeria.</title>
        <authorList>
            <person name="Amara Korba A."/>
            <person name="Kainiu M."/>
            <person name="Vincent A.T."/>
            <person name="Mariet J.-F."/>
            <person name="Veyrier F.J."/>
            <person name="Goarant C."/>
            <person name="Picardeau M."/>
        </authorList>
    </citation>
    <scope>NUCLEOTIDE SEQUENCE [LARGE SCALE GENOMIC DNA]</scope>
    <source>
        <strain evidence="6 7">201903070</strain>
    </source>
</reference>
<keyword evidence="3" id="KW-0804">Transcription</keyword>
<evidence type="ECO:0000256" key="4">
    <source>
        <dbReference type="PROSITE-ProRule" id="PRU00335"/>
    </source>
</evidence>
<dbReference type="InterPro" id="IPR009057">
    <property type="entry name" value="Homeodomain-like_sf"/>
</dbReference>
<dbReference type="SUPFAM" id="SSF48498">
    <property type="entry name" value="Tetracyclin repressor-like, C-terminal domain"/>
    <property type="match status" value="1"/>
</dbReference>
<dbReference type="InterPro" id="IPR050624">
    <property type="entry name" value="HTH-type_Tx_Regulator"/>
</dbReference>
<feature type="DNA-binding region" description="H-T-H motif" evidence="4">
    <location>
        <begin position="47"/>
        <end position="66"/>
    </location>
</feature>
<keyword evidence="7" id="KW-1185">Reference proteome</keyword>
<dbReference type="PROSITE" id="PS50977">
    <property type="entry name" value="HTH_TETR_2"/>
    <property type="match status" value="1"/>
</dbReference>
<protein>
    <submittedName>
        <fullName evidence="6">TetR/AcrR family transcriptional regulator</fullName>
    </submittedName>
</protein>